<dbReference type="STRING" id="45851.BHV86_06995"/>
<evidence type="ECO:0000313" key="3">
    <source>
        <dbReference type="Proteomes" id="UP000006238"/>
    </source>
</evidence>
<dbReference type="GeneID" id="98918617"/>
<feature type="domain" description="DUF5716" evidence="1">
    <location>
        <begin position="123"/>
        <end position="423"/>
    </location>
</feature>
<gene>
    <name evidence="2" type="ORF">BUTYVIB_00254</name>
</gene>
<dbReference type="InterPro" id="IPR043770">
    <property type="entry name" value="DUF5716_C"/>
</dbReference>
<dbReference type="Proteomes" id="UP000006238">
    <property type="component" value="Unassembled WGS sequence"/>
</dbReference>
<evidence type="ECO:0000259" key="1">
    <source>
        <dbReference type="Pfam" id="PF18980"/>
    </source>
</evidence>
<dbReference type="SUPFAM" id="SSF53067">
    <property type="entry name" value="Actin-like ATPase domain"/>
    <property type="match status" value="1"/>
</dbReference>
<dbReference type="EMBL" id="ABWN01000017">
    <property type="protein sequence ID" value="EFF69740.1"/>
    <property type="molecule type" value="Genomic_DNA"/>
</dbReference>
<keyword evidence="3" id="KW-1185">Reference proteome</keyword>
<organism evidence="2 3">
    <name type="scientific">Eshraghiella crossota DSM 2876</name>
    <dbReference type="NCBI Taxonomy" id="511680"/>
    <lineage>
        <taxon>Bacteria</taxon>
        <taxon>Bacillati</taxon>
        <taxon>Bacillota</taxon>
        <taxon>Clostridia</taxon>
        <taxon>Lachnospirales</taxon>
        <taxon>Lachnospiraceae</taxon>
        <taxon>Eshraghiella</taxon>
    </lineage>
</organism>
<dbReference type="eggNOG" id="ENOG502ZB38">
    <property type="taxonomic scope" value="Bacteria"/>
</dbReference>
<proteinExistence type="predicted"/>
<evidence type="ECO:0000313" key="2">
    <source>
        <dbReference type="EMBL" id="EFF69740.1"/>
    </source>
</evidence>
<dbReference type="RefSeq" id="WP_005600937.1">
    <property type="nucleotide sequence ID" value="NZ_GG663519.1"/>
</dbReference>
<sequence>MNIKKPVYVGIDFGNEYSQVSYYSDKEKEPVSLGLSGPENGYYIPTVISKAVGKSQWFAGDEAKNSTMLMDTVIVDNLVMKAMDRNPVMVDDESYMPAELISIFLNEIVQAVKIAAGVQNIAKICITLDNFKISLLNVLSEALNRLNIPKDDIIFSSHTESFVYYAMNQKQELWTNDVALFDYGDNGLVYKLMSIIPFRGQNLIMTKDEDFSSEVPYSLSENKTACEYLDGKLSEIASGLFFKKTISSVYLTGKGFGDSFNAPDFFKVICDRKRAFSGQNLYVKGACYQAVGTTEGSMLKNYVLCCNERITTGIELKIIERGKEKILRLVKPGVNWYGADCSFNLIVDEAKELEMFLSPVDTVEKQLVKIPLTDFPERPRKTTLINFKISFTSDKRCYVMVIDKGFGEFFPGSGRIINEEIML</sequence>
<dbReference type="Pfam" id="PF18980">
    <property type="entry name" value="DUF5716_C"/>
    <property type="match status" value="1"/>
</dbReference>
<reference evidence="2 3" key="1">
    <citation type="submission" date="2010-02" db="EMBL/GenBank/DDBJ databases">
        <authorList>
            <person name="Weinstock G."/>
            <person name="Sodergren E."/>
            <person name="Clifton S."/>
            <person name="Fulton L."/>
            <person name="Fulton B."/>
            <person name="Courtney L."/>
            <person name="Fronick C."/>
            <person name="Harrison M."/>
            <person name="Strong C."/>
            <person name="Farmer C."/>
            <person name="Delahaunty K."/>
            <person name="Markovic C."/>
            <person name="Hall O."/>
            <person name="Minx P."/>
            <person name="Tomlinson C."/>
            <person name="Mitreva M."/>
            <person name="Nelson J."/>
            <person name="Hou S."/>
            <person name="Wollam A."/>
            <person name="Pepin K.H."/>
            <person name="Johnson M."/>
            <person name="Bhonagiri V."/>
            <person name="Zhang X."/>
            <person name="Suruliraj S."/>
            <person name="Warren W."/>
            <person name="Chinwalla A."/>
            <person name="Mardis E.R."/>
            <person name="Wilson R.K."/>
        </authorList>
    </citation>
    <scope>NUCLEOTIDE SEQUENCE [LARGE SCALE GENOMIC DNA]</scope>
    <source>
        <strain evidence="2 3">DSM 2876</strain>
    </source>
</reference>
<dbReference type="InterPro" id="IPR043129">
    <property type="entry name" value="ATPase_NBD"/>
</dbReference>
<accession>D4RWC3</accession>
<comment type="caution">
    <text evidence="2">The sequence shown here is derived from an EMBL/GenBank/DDBJ whole genome shotgun (WGS) entry which is preliminary data.</text>
</comment>
<dbReference type="Gene3D" id="3.30.420.40">
    <property type="match status" value="2"/>
</dbReference>
<protein>
    <recommendedName>
        <fullName evidence="1">DUF5716 domain-containing protein</fullName>
    </recommendedName>
</protein>
<dbReference type="HOGENOM" id="CLU_054008_0_0_9"/>
<name>D4RWC3_9FIRM</name>
<dbReference type="AlphaFoldDB" id="D4RWC3"/>